<name>A0A1D3CVJ6_9EIME</name>
<keyword evidence="2" id="KW-1185">Reference proteome</keyword>
<dbReference type="VEuPathDB" id="ToxoDB:cyc_08044"/>
<accession>A0A1D3CVJ6</accession>
<reference evidence="1 2" key="1">
    <citation type="journal article" date="2016" name="BMC Genomics">
        <title>Comparative genomics reveals Cyclospora cayetanensis possesses coccidia-like metabolism and invasion components but unique surface antigens.</title>
        <authorList>
            <person name="Liu S."/>
            <person name="Wang L."/>
            <person name="Zheng H."/>
            <person name="Xu Z."/>
            <person name="Roellig D.M."/>
            <person name="Li N."/>
            <person name="Frace M.A."/>
            <person name="Tang K."/>
            <person name="Arrowood M.J."/>
            <person name="Moss D.M."/>
            <person name="Zhang L."/>
            <person name="Feng Y."/>
            <person name="Xiao L."/>
        </authorList>
    </citation>
    <scope>NUCLEOTIDE SEQUENCE [LARGE SCALE GENOMIC DNA]</scope>
    <source>
        <strain evidence="1 2">CHN_HEN01</strain>
    </source>
</reference>
<dbReference type="EMBL" id="JROU02001802">
    <property type="protein sequence ID" value="OEH75191.1"/>
    <property type="molecule type" value="Genomic_DNA"/>
</dbReference>
<dbReference type="InParanoid" id="A0A1D3CVJ6"/>
<sequence length="101" mass="11398">MEKGQQPASAAEGSREQLGSEASVCTKLAEDRQGVVIYVGRLCYEREDSALVDQHAFYEVHQKVCKHVLTARLLGIFAVFLRQDLSVSRKFLKVFRNSSYC</sequence>
<dbReference type="Proteomes" id="UP000095192">
    <property type="component" value="Unassembled WGS sequence"/>
</dbReference>
<gene>
    <name evidence="1" type="ORF">cyc_08044</name>
</gene>
<evidence type="ECO:0000313" key="1">
    <source>
        <dbReference type="EMBL" id="OEH75191.1"/>
    </source>
</evidence>
<proteinExistence type="predicted"/>
<comment type="caution">
    <text evidence="1">The sequence shown here is derived from an EMBL/GenBank/DDBJ whole genome shotgun (WGS) entry which is preliminary data.</text>
</comment>
<evidence type="ECO:0000313" key="2">
    <source>
        <dbReference type="Proteomes" id="UP000095192"/>
    </source>
</evidence>
<dbReference type="AlphaFoldDB" id="A0A1D3CVJ6"/>
<protein>
    <submittedName>
        <fullName evidence="1">Uncharacterized protein</fullName>
    </submittedName>
</protein>
<organism evidence="1 2">
    <name type="scientific">Cyclospora cayetanensis</name>
    <dbReference type="NCBI Taxonomy" id="88456"/>
    <lineage>
        <taxon>Eukaryota</taxon>
        <taxon>Sar</taxon>
        <taxon>Alveolata</taxon>
        <taxon>Apicomplexa</taxon>
        <taxon>Conoidasida</taxon>
        <taxon>Coccidia</taxon>
        <taxon>Eucoccidiorida</taxon>
        <taxon>Eimeriorina</taxon>
        <taxon>Eimeriidae</taxon>
        <taxon>Cyclospora</taxon>
    </lineage>
</organism>